<name>A0AAF0C6R7_9GAMM</name>
<dbReference type="Gene3D" id="3.90.1300.10">
    <property type="entry name" value="Amidase signature (AS) domain"/>
    <property type="match status" value="1"/>
</dbReference>
<sequence>MSGFKEYHQYDGLGLAELVRSKQVTAKELLDEAVRRAELVNPKINAINHSLFDLARQSVDNLPEGIFSGVPFLLKDLLSDVQGVVTSNGSKAYNNYLPEKDTELVSRYKATGVNIFGKTNTPEFGLMGITEPDAFGPTRNPWNTQLTSGGSSGGSAAAVAARIVPLASGGDGGGSIRIPAAHCGLFGLKPSRGRTPDVGGEHWDGASCEHVLSLSVRDSAAMLDQIQGAGVGAPYIIKPPEQSYLSALDTPLKPLRIAFTTQSPYGGTVASEYIRAVEDSAALLEGLGHHVEEKRPDFSGDMLLNSYLTMYFGHTAADVVDLKKLLGEQSVKDLEDNTRFLALMGQCLSASDYVSAKRDWFCIKQQMDLFHQDYDLLMTPTNACLPVAVGSLAMSGMKRLQTRLAIAMGAGMAGLFKKSLLEITKGEARKNLDKTPFTQLANLTGQPAMSVPLYWSESNLPVGIQFVAPYCDETTLFKLAAQLEQAQPWCGRMPDIVDLY</sequence>
<dbReference type="PANTHER" id="PTHR11895:SF7">
    <property type="entry name" value="GLUTAMYL-TRNA(GLN) AMIDOTRANSFERASE SUBUNIT A, MITOCHONDRIAL"/>
    <property type="match status" value="1"/>
</dbReference>
<dbReference type="PANTHER" id="PTHR11895">
    <property type="entry name" value="TRANSAMIDASE"/>
    <property type="match status" value="1"/>
</dbReference>
<feature type="domain" description="Amidase" evidence="2">
    <location>
        <begin position="28"/>
        <end position="399"/>
    </location>
</feature>
<dbReference type="InterPro" id="IPR036928">
    <property type="entry name" value="AS_sf"/>
</dbReference>
<accession>A0AAF0C6R7</accession>
<dbReference type="InterPro" id="IPR023631">
    <property type="entry name" value="Amidase_dom"/>
</dbReference>
<organism evidence="3 4">
    <name type="scientific">Thalassomonas actiniarum</name>
    <dbReference type="NCBI Taxonomy" id="485447"/>
    <lineage>
        <taxon>Bacteria</taxon>
        <taxon>Pseudomonadati</taxon>
        <taxon>Pseudomonadota</taxon>
        <taxon>Gammaproteobacteria</taxon>
        <taxon>Alteromonadales</taxon>
        <taxon>Colwelliaceae</taxon>
        <taxon>Thalassomonas</taxon>
    </lineage>
</organism>
<dbReference type="KEGG" id="tact:SG35_030515"/>
<dbReference type="InterPro" id="IPR020556">
    <property type="entry name" value="Amidase_CS"/>
</dbReference>
<evidence type="ECO:0000313" key="3">
    <source>
        <dbReference type="EMBL" id="WDE02099.1"/>
    </source>
</evidence>
<proteinExistence type="inferred from homology"/>
<reference evidence="3 4" key="2">
    <citation type="journal article" date="2022" name="Mar. Drugs">
        <title>Bioassay-Guided Fractionation Leads to the Detection of Cholic Acid Generated by the Rare Thalassomonas sp.</title>
        <authorList>
            <person name="Pheiffer F."/>
            <person name="Schneider Y.K."/>
            <person name="Hansen E.H."/>
            <person name="Andersen J.H."/>
            <person name="Isaksson J."/>
            <person name="Busche T."/>
            <person name="R C."/>
            <person name="Kalinowski J."/>
            <person name="Zyl L.V."/>
            <person name="Trindade M."/>
        </authorList>
    </citation>
    <scope>NUCLEOTIDE SEQUENCE [LARGE SCALE GENOMIC DNA]</scope>
    <source>
        <strain evidence="3 4">A5K-106</strain>
    </source>
</reference>
<dbReference type="EMBL" id="CP059736">
    <property type="protein sequence ID" value="WDE02099.1"/>
    <property type="molecule type" value="Genomic_DNA"/>
</dbReference>
<dbReference type="Pfam" id="PF01425">
    <property type="entry name" value="Amidase"/>
    <property type="match status" value="2"/>
</dbReference>
<dbReference type="RefSeq" id="WP_044830603.1">
    <property type="nucleotide sequence ID" value="NZ_CP059736.1"/>
</dbReference>
<feature type="domain" description="Amidase" evidence="2">
    <location>
        <begin position="427"/>
        <end position="476"/>
    </location>
</feature>
<dbReference type="Proteomes" id="UP000032568">
    <property type="component" value="Chromosome pTact"/>
</dbReference>
<comment type="similarity">
    <text evidence="1">Belongs to the amidase family.</text>
</comment>
<evidence type="ECO:0000256" key="1">
    <source>
        <dbReference type="ARBA" id="ARBA00009199"/>
    </source>
</evidence>
<evidence type="ECO:0000313" key="4">
    <source>
        <dbReference type="Proteomes" id="UP000032568"/>
    </source>
</evidence>
<dbReference type="SUPFAM" id="SSF75304">
    <property type="entry name" value="Amidase signature (AS) enzymes"/>
    <property type="match status" value="1"/>
</dbReference>
<reference evidence="3 4" key="1">
    <citation type="journal article" date="2015" name="Genome Announc.">
        <title>Draft Genome Sequences of Marine Isolates of Thalassomonas viridans and Thalassomonas actiniarum.</title>
        <authorList>
            <person name="Olonade I."/>
            <person name="van Zyl L.J."/>
            <person name="Trindade M."/>
        </authorList>
    </citation>
    <scope>NUCLEOTIDE SEQUENCE [LARGE SCALE GENOMIC DNA]</scope>
    <source>
        <strain evidence="3 4">A5K-106</strain>
    </source>
</reference>
<dbReference type="GO" id="GO:0003824">
    <property type="term" value="F:catalytic activity"/>
    <property type="evidence" value="ECO:0007669"/>
    <property type="project" value="InterPro"/>
</dbReference>
<protein>
    <submittedName>
        <fullName evidence="3">Amidase</fullName>
    </submittedName>
</protein>
<gene>
    <name evidence="3" type="ORF">SG35_030515</name>
</gene>
<dbReference type="AlphaFoldDB" id="A0AAF0C6R7"/>
<dbReference type="PROSITE" id="PS00571">
    <property type="entry name" value="AMIDASES"/>
    <property type="match status" value="1"/>
</dbReference>
<keyword evidence="4" id="KW-1185">Reference proteome</keyword>
<dbReference type="InterPro" id="IPR000120">
    <property type="entry name" value="Amidase"/>
</dbReference>
<evidence type="ECO:0000259" key="2">
    <source>
        <dbReference type="Pfam" id="PF01425"/>
    </source>
</evidence>